<sequence length="169" mass="19434">MAATKWDEAKIVHLFLSIHSALDLSFTKENKDAIVKMMTERYGHDVTWNGIRSIRFLFGLFPTLPYTLQPFSPTLYHYSPVTAALHCSYQSHILYSLVSSLAYYLHSIIAAPHPVIMSSSRTTMRWNEKVHEDILLVFNDVFQPTRENWDRIMAGLQGMGYTFSESALK</sequence>
<keyword evidence="2" id="KW-1185">Reference proteome</keyword>
<protein>
    <submittedName>
        <fullName evidence="1">Uncharacterized protein</fullName>
    </submittedName>
</protein>
<comment type="caution">
    <text evidence="1">The sequence shown here is derived from an EMBL/GenBank/DDBJ whole genome shotgun (WGS) entry which is preliminary data.</text>
</comment>
<dbReference type="Proteomes" id="UP001143856">
    <property type="component" value="Unassembled WGS sequence"/>
</dbReference>
<gene>
    <name evidence="1" type="ORF">NUW58_g8659</name>
</gene>
<accession>A0ACC1N5B3</accession>
<dbReference type="EMBL" id="JAPDGR010002734">
    <property type="protein sequence ID" value="KAJ2974427.1"/>
    <property type="molecule type" value="Genomic_DNA"/>
</dbReference>
<reference evidence="1" key="1">
    <citation type="submission" date="2022-10" db="EMBL/GenBank/DDBJ databases">
        <title>Genome Sequence of Xylaria curta.</title>
        <authorList>
            <person name="Buettner E."/>
        </authorList>
    </citation>
    <scope>NUCLEOTIDE SEQUENCE</scope>
    <source>
        <strain evidence="1">Babe10</strain>
    </source>
</reference>
<evidence type="ECO:0000313" key="1">
    <source>
        <dbReference type="EMBL" id="KAJ2974427.1"/>
    </source>
</evidence>
<evidence type="ECO:0000313" key="2">
    <source>
        <dbReference type="Proteomes" id="UP001143856"/>
    </source>
</evidence>
<organism evidence="1 2">
    <name type="scientific">Xylaria curta</name>
    <dbReference type="NCBI Taxonomy" id="42375"/>
    <lineage>
        <taxon>Eukaryota</taxon>
        <taxon>Fungi</taxon>
        <taxon>Dikarya</taxon>
        <taxon>Ascomycota</taxon>
        <taxon>Pezizomycotina</taxon>
        <taxon>Sordariomycetes</taxon>
        <taxon>Xylariomycetidae</taxon>
        <taxon>Xylariales</taxon>
        <taxon>Xylariaceae</taxon>
        <taxon>Xylaria</taxon>
    </lineage>
</organism>
<name>A0ACC1N5B3_9PEZI</name>
<proteinExistence type="predicted"/>